<evidence type="ECO:0000313" key="15">
    <source>
        <dbReference type="Proteomes" id="UP001142610"/>
    </source>
</evidence>
<keyword evidence="5" id="KW-0812">Transmembrane</keyword>
<evidence type="ECO:0000256" key="5">
    <source>
        <dbReference type="ARBA" id="ARBA00022692"/>
    </source>
</evidence>
<dbReference type="Gene3D" id="3.55.50.30">
    <property type="match status" value="1"/>
</dbReference>
<evidence type="ECO:0000256" key="8">
    <source>
        <dbReference type="ARBA" id="ARBA00023136"/>
    </source>
</evidence>
<dbReference type="InterPro" id="IPR049371">
    <property type="entry name" value="GspD-like_N0"/>
</dbReference>
<feature type="domain" description="GspD-like N0" evidence="13">
    <location>
        <begin position="90"/>
        <end position="160"/>
    </location>
</feature>
<keyword evidence="15" id="KW-1185">Reference proteome</keyword>
<dbReference type="Pfam" id="PF03958">
    <property type="entry name" value="Secretin_N"/>
    <property type="match status" value="3"/>
</dbReference>
<evidence type="ECO:0000256" key="9">
    <source>
        <dbReference type="ARBA" id="ARBA00023237"/>
    </source>
</evidence>
<sequence>MRNAAALLLLAAAGCAARPDAPVGLELPRGAEDDSLAARAASQVALNRQGTDDLRETLDGERVLEGTGVFVGAPGRIQPARQFADGSVMLNFVEADIKEVVQIVLGDTLGINYLLDPRVQGEVTLRSAESLSGDRLLSVLEAALRTVNAALIDDDGTYRIIPLSEAPRGGLGSGVVLPGSLNQAGYALSVVPLRYVSAQQMTELIGPIVGADAQVQADAARNILLVSAPGEQTQSITDAVTMFDVDFLRGLSLGLFPLKEVSAEVMATELQSILEAQTGEALTGVLSLTPIERLNAVLVSTKQPAYLSRIRTLLGELDRATGEGLSLYVYPVQNGSAADLAGLLNEMFTGQTRSTTLGGTAPGVRSATLSRQAVPSLESPGGQARPAPAARSLLSAPQGGVAAGLDVRVIADETNNALVILANARDYRIVERALNKLDITPLQILIEATIAEVTLNDRIRYGVQFLLQDTFGGSIDSAAGVLTRGGDFSIAPQLPGFAGILNASGGDVTAILSALEALTEVNVISTPQLLVRDNQTAELQVGDEVPVVTERLQTAGGGGLDPLFGTSIEFIDTGVLLNVTPRITSGGLISLDIEQEVSSVSNSVDTGILTPTISTRRIASSISVSNRETVVLGGLISETNNRSSSGIPYLGRVPGLGWLFSAKDNSRDRTELVVLIRPTIVGNKAELREVSRELLDRLEGVWEVLE</sequence>
<evidence type="ECO:0000256" key="2">
    <source>
        <dbReference type="ARBA" id="ARBA00006980"/>
    </source>
</evidence>
<evidence type="ECO:0000256" key="3">
    <source>
        <dbReference type="ARBA" id="ARBA00022448"/>
    </source>
</evidence>
<evidence type="ECO:0000256" key="1">
    <source>
        <dbReference type="ARBA" id="ARBA00004442"/>
    </source>
</evidence>
<keyword evidence="8" id="KW-0472">Membrane</keyword>
<dbReference type="RefSeq" id="WP_256620416.1">
    <property type="nucleotide sequence ID" value="NZ_JANIBC010000020.1"/>
</dbReference>
<keyword evidence="7" id="KW-0653">Protein transport</keyword>
<feature type="domain" description="NolW-like" evidence="12">
    <location>
        <begin position="255"/>
        <end position="320"/>
    </location>
</feature>
<keyword evidence="4" id="KW-1134">Transmembrane beta strand</keyword>
<dbReference type="NCBIfam" id="TIGR02517">
    <property type="entry name" value="type_II_gspD"/>
    <property type="match status" value="1"/>
</dbReference>
<accession>A0A9X2LBG4</accession>
<dbReference type="InterPro" id="IPR005644">
    <property type="entry name" value="NolW-like"/>
</dbReference>
<evidence type="ECO:0000256" key="6">
    <source>
        <dbReference type="ARBA" id="ARBA00022729"/>
    </source>
</evidence>
<dbReference type="PROSITE" id="PS51257">
    <property type="entry name" value="PROKAR_LIPOPROTEIN"/>
    <property type="match status" value="1"/>
</dbReference>
<feature type="domain" description="NolW-like" evidence="12">
    <location>
        <begin position="329"/>
        <end position="442"/>
    </location>
</feature>
<dbReference type="InterPro" id="IPR050810">
    <property type="entry name" value="Bact_Secretion_Sys_Channel"/>
</dbReference>
<dbReference type="InterPro" id="IPR004846">
    <property type="entry name" value="T2SS/T3SS_dom"/>
</dbReference>
<evidence type="ECO:0000313" key="14">
    <source>
        <dbReference type="EMBL" id="MCQ8186491.1"/>
    </source>
</evidence>
<dbReference type="InterPro" id="IPR038591">
    <property type="entry name" value="NolW-like_sf"/>
</dbReference>
<dbReference type="PANTHER" id="PTHR30332:SF25">
    <property type="entry name" value="SECRETIN XPSD"/>
    <property type="match status" value="1"/>
</dbReference>
<dbReference type="GO" id="GO:0009279">
    <property type="term" value="C:cell outer membrane"/>
    <property type="evidence" value="ECO:0007669"/>
    <property type="project" value="UniProtKB-SubCell"/>
</dbReference>
<feature type="domain" description="Type II/III secretion system secretin-like" evidence="11">
    <location>
        <begin position="514"/>
        <end position="681"/>
    </location>
</feature>
<feature type="domain" description="NolW-like" evidence="12">
    <location>
        <begin position="190"/>
        <end position="245"/>
    </location>
</feature>
<dbReference type="AlphaFoldDB" id="A0A9X2LBG4"/>
<comment type="subcellular location">
    <subcellularLocation>
        <location evidence="1 10">Cell outer membrane</location>
    </subcellularLocation>
</comment>
<evidence type="ECO:0000259" key="12">
    <source>
        <dbReference type="Pfam" id="PF03958"/>
    </source>
</evidence>
<protein>
    <submittedName>
        <fullName evidence="14">Type II secretion system secretin GspD</fullName>
    </submittedName>
</protein>
<keyword evidence="3 10" id="KW-0813">Transport</keyword>
<dbReference type="Proteomes" id="UP001142610">
    <property type="component" value="Unassembled WGS sequence"/>
</dbReference>
<dbReference type="Pfam" id="PF21305">
    <property type="entry name" value="type_II_gspD_N0"/>
    <property type="match status" value="1"/>
</dbReference>
<comment type="similarity">
    <text evidence="2">Belongs to the bacterial secretin family. GSP D subfamily.</text>
</comment>
<organism evidence="14 15">
    <name type="scientific">Parvularcula maris</name>
    <dbReference type="NCBI Taxonomy" id="2965077"/>
    <lineage>
        <taxon>Bacteria</taxon>
        <taxon>Pseudomonadati</taxon>
        <taxon>Pseudomonadota</taxon>
        <taxon>Alphaproteobacteria</taxon>
        <taxon>Parvularculales</taxon>
        <taxon>Parvularculaceae</taxon>
        <taxon>Parvularcula</taxon>
    </lineage>
</organism>
<keyword evidence="6" id="KW-0732">Signal</keyword>
<gene>
    <name evidence="14" type="primary">gspD</name>
    <name evidence="14" type="ORF">NOG11_14000</name>
</gene>
<evidence type="ECO:0000256" key="10">
    <source>
        <dbReference type="RuleBase" id="RU004004"/>
    </source>
</evidence>
<reference evidence="14" key="1">
    <citation type="submission" date="2022-07" db="EMBL/GenBank/DDBJ databases">
        <title>Parvularcula maris sp. nov., an algicidal bacterium isolated from seawater.</title>
        <authorList>
            <person name="Li F."/>
        </authorList>
    </citation>
    <scope>NUCLEOTIDE SEQUENCE</scope>
    <source>
        <strain evidence="14">BGMRC 0090</strain>
    </source>
</reference>
<dbReference type="PRINTS" id="PR01032">
    <property type="entry name" value="PHAGEIV"/>
</dbReference>
<dbReference type="InterPro" id="IPR013356">
    <property type="entry name" value="T2SS_GspD"/>
</dbReference>
<evidence type="ECO:0000259" key="13">
    <source>
        <dbReference type="Pfam" id="PF21305"/>
    </source>
</evidence>
<dbReference type="GO" id="GO:0015627">
    <property type="term" value="C:type II protein secretion system complex"/>
    <property type="evidence" value="ECO:0007669"/>
    <property type="project" value="InterPro"/>
</dbReference>
<dbReference type="PANTHER" id="PTHR30332">
    <property type="entry name" value="PROBABLE GENERAL SECRETION PATHWAY PROTEIN D"/>
    <property type="match status" value="1"/>
</dbReference>
<dbReference type="PRINTS" id="PR00811">
    <property type="entry name" value="BCTERIALGSPD"/>
</dbReference>
<proteinExistence type="inferred from homology"/>
<name>A0A9X2LBG4_9PROT</name>
<dbReference type="EMBL" id="JANIBC010000020">
    <property type="protein sequence ID" value="MCQ8186491.1"/>
    <property type="molecule type" value="Genomic_DNA"/>
</dbReference>
<dbReference type="Gene3D" id="3.30.1370.120">
    <property type="match status" value="3"/>
</dbReference>
<comment type="caution">
    <text evidence="14">The sequence shown here is derived from an EMBL/GenBank/DDBJ whole genome shotgun (WGS) entry which is preliminary data.</text>
</comment>
<dbReference type="InterPro" id="IPR001775">
    <property type="entry name" value="GspD/PilQ"/>
</dbReference>
<evidence type="ECO:0000256" key="4">
    <source>
        <dbReference type="ARBA" id="ARBA00022452"/>
    </source>
</evidence>
<evidence type="ECO:0000259" key="11">
    <source>
        <dbReference type="Pfam" id="PF00263"/>
    </source>
</evidence>
<dbReference type="Pfam" id="PF00263">
    <property type="entry name" value="Secretin"/>
    <property type="match status" value="1"/>
</dbReference>
<dbReference type="GO" id="GO:0015628">
    <property type="term" value="P:protein secretion by the type II secretion system"/>
    <property type="evidence" value="ECO:0007669"/>
    <property type="project" value="InterPro"/>
</dbReference>
<keyword evidence="9" id="KW-0998">Cell outer membrane</keyword>
<evidence type="ECO:0000256" key="7">
    <source>
        <dbReference type="ARBA" id="ARBA00022927"/>
    </source>
</evidence>